<dbReference type="EMBL" id="CAADFD010000109">
    <property type="protein sequence ID" value="VFJ65973.1"/>
    <property type="molecule type" value="Genomic_DNA"/>
</dbReference>
<organism evidence="3">
    <name type="scientific">Candidatus Kentrum sp. FW</name>
    <dbReference type="NCBI Taxonomy" id="2126338"/>
    <lineage>
        <taxon>Bacteria</taxon>
        <taxon>Pseudomonadati</taxon>
        <taxon>Pseudomonadota</taxon>
        <taxon>Gammaproteobacteria</taxon>
        <taxon>Candidatus Kentrum</taxon>
    </lineage>
</organism>
<dbReference type="Pfam" id="PF13676">
    <property type="entry name" value="TIR_2"/>
    <property type="match status" value="1"/>
</dbReference>
<keyword evidence="1" id="KW-1133">Transmembrane helix</keyword>
<dbReference type="Gene3D" id="1.25.40.10">
    <property type="entry name" value="Tetratricopeptide repeat domain"/>
    <property type="match status" value="1"/>
</dbReference>
<protein>
    <submittedName>
        <fullName evidence="3">TIR domain-containing protein</fullName>
    </submittedName>
</protein>
<dbReference type="PROSITE" id="PS50208">
    <property type="entry name" value="CASPASE_P20"/>
    <property type="match status" value="1"/>
</dbReference>
<dbReference type="InterPro" id="IPR000157">
    <property type="entry name" value="TIR_dom"/>
</dbReference>
<dbReference type="InterPro" id="IPR029030">
    <property type="entry name" value="Caspase-like_dom_sf"/>
</dbReference>
<dbReference type="InterPro" id="IPR035897">
    <property type="entry name" value="Toll_tir_struct_dom_sf"/>
</dbReference>
<evidence type="ECO:0000256" key="1">
    <source>
        <dbReference type="SAM" id="Phobius"/>
    </source>
</evidence>
<dbReference type="SUPFAM" id="SSF52200">
    <property type="entry name" value="Toll/Interleukin receptor TIR domain"/>
    <property type="match status" value="1"/>
</dbReference>
<dbReference type="SUPFAM" id="SSF52129">
    <property type="entry name" value="Caspase-like"/>
    <property type="match status" value="1"/>
</dbReference>
<name>A0A450TFH0_9GAMM</name>
<dbReference type="InterPro" id="IPR011990">
    <property type="entry name" value="TPR-like_helical_dom_sf"/>
</dbReference>
<dbReference type="InterPro" id="IPR046880">
    <property type="entry name" value="TPR-S"/>
</dbReference>
<dbReference type="Pfam" id="PF20308">
    <property type="entry name" value="TPR-S"/>
    <property type="match status" value="1"/>
</dbReference>
<dbReference type="SUPFAM" id="SSF48452">
    <property type="entry name" value="TPR-like"/>
    <property type="match status" value="1"/>
</dbReference>
<dbReference type="Gene3D" id="3.40.50.1460">
    <property type="match status" value="1"/>
</dbReference>
<evidence type="ECO:0000313" key="3">
    <source>
        <dbReference type="EMBL" id="VFJ65973.1"/>
    </source>
</evidence>
<gene>
    <name evidence="3" type="ORF">BECKFW1821B_GA0114236_11096</name>
</gene>
<dbReference type="InterPro" id="IPR001309">
    <property type="entry name" value="Pept_C14_p20"/>
</dbReference>
<dbReference type="AlphaFoldDB" id="A0A450TFH0"/>
<dbReference type="PANTHER" id="PTHR22576:SF37">
    <property type="entry name" value="MUCOSA-ASSOCIATED LYMPHOID TISSUE LYMPHOMA TRANSLOCATION PROTEIN 1"/>
    <property type="match status" value="1"/>
</dbReference>
<feature type="domain" description="Caspase family p20" evidence="2">
    <location>
        <begin position="45"/>
        <end position="184"/>
    </location>
</feature>
<dbReference type="InterPro" id="IPR052039">
    <property type="entry name" value="Caspase-related_regulators"/>
</dbReference>
<sequence length="746" mass="82841">MTICSFHGFFSEKPRIPTAKRLVALTLLLSPVYGFASWDSFLYGEHRVALVIGNGNYDKSARLKNPRNDAQDMAEALDGLGFEIIHRGSTVNADKKAMENAIRAFVNKLRNDTVALFYYAGHGIQIGGKNYLIPVDADIALEEDKLTEEELKGRFVDIQWVLEEMGKRNPRLNIVILDACRDSPYRGVTLAELKPGLATVTAPTGTLIAYSTEPGKTAEDGQGRNSPYTKNLLEQIDVRGQKIQDTFRVVNGGLAKDTEPDQVAWKSDNFKAEDIFYFKPPVPWGIIAGIIVVFAFLLISAILIFFKIRRPTCLSPRRRPENIEWDVFISYRPPDRIWAVALYDILTQCGYTVWMDQFIPALGGKAETQLTKGLEHSASGVLIWSKNGADSESVRNELDFMVARKGNTAGTNFPFFFVVASLDGEQPSGLQSRQTYLDFSGQPSGPMDANFVRLMCGLQGKSPTGDEILRIVGSGPSMKEERAGLHAMAAAGSFDEILSNVRTAMSDTADDILGCGKQYQKAAVAVSLLISKGQYPQAIEAAKLALERFPNAIRLLQLQGLAFRRIGNLDKARGSLELVLAQEHRDPETLGILAAVWAELWKQRKKDRDTQGAQDALEKSRNLYEEAFGKFPADTYTGINAASKSALLGEMDKAKALASEVLGRLELKKERDGVASLDYWERATEAEAHLLQENWEKAYELYRAVRVDHQDKTGSIASTATQLKRLLDVLEVPDDIRQKLTEEFRL</sequence>
<dbReference type="GO" id="GO:0006508">
    <property type="term" value="P:proteolysis"/>
    <property type="evidence" value="ECO:0007669"/>
    <property type="project" value="InterPro"/>
</dbReference>
<keyword evidence="1" id="KW-0812">Transmembrane</keyword>
<dbReference type="InterPro" id="IPR011600">
    <property type="entry name" value="Pept_C14_caspase"/>
</dbReference>
<feature type="transmembrane region" description="Helical" evidence="1">
    <location>
        <begin position="284"/>
        <end position="308"/>
    </location>
</feature>
<proteinExistence type="predicted"/>
<dbReference type="GO" id="GO:0004197">
    <property type="term" value="F:cysteine-type endopeptidase activity"/>
    <property type="evidence" value="ECO:0007669"/>
    <property type="project" value="InterPro"/>
</dbReference>
<reference evidence="3" key="1">
    <citation type="submission" date="2019-02" db="EMBL/GenBank/DDBJ databases">
        <authorList>
            <person name="Gruber-Vodicka R. H."/>
            <person name="Seah K. B. B."/>
        </authorList>
    </citation>
    <scope>NUCLEOTIDE SEQUENCE</scope>
    <source>
        <strain evidence="3">BECK_BZ106</strain>
    </source>
</reference>
<dbReference type="PANTHER" id="PTHR22576">
    <property type="entry name" value="MUCOSA ASSOCIATED LYMPHOID TISSUE LYMPHOMA TRANSLOCATION PROTEIN 1/PARACASPASE"/>
    <property type="match status" value="1"/>
</dbReference>
<dbReference type="Gene3D" id="3.40.50.10140">
    <property type="entry name" value="Toll/interleukin-1 receptor homology (TIR) domain"/>
    <property type="match status" value="1"/>
</dbReference>
<dbReference type="GO" id="GO:0007165">
    <property type="term" value="P:signal transduction"/>
    <property type="evidence" value="ECO:0007669"/>
    <property type="project" value="InterPro"/>
</dbReference>
<dbReference type="Pfam" id="PF00656">
    <property type="entry name" value="Peptidase_C14"/>
    <property type="match status" value="1"/>
</dbReference>
<evidence type="ECO:0000259" key="2">
    <source>
        <dbReference type="PROSITE" id="PS50208"/>
    </source>
</evidence>
<keyword evidence="1" id="KW-0472">Membrane</keyword>
<accession>A0A450TFH0</accession>